<feature type="transmembrane region" description="Helical" evidence="17">
    <location>
        <begin position="292"/>
        <end position="313"/>
    </location>
</feature>
<dbReference type="EC" id="2.7.13.3" evidence="3"/>
<evidence type="ECO:0000256" key="4">
    <source>
        <dbReference type="ARBA" id="ARBA00022475"/>
    </source>
</evidence>
<feature type="domain" description="Histidine kinase" evidence="18">
    <location>
        <begin position="364"/>
        <end position="577"/>
    </location>
</feature>
<dbReference type="PRINTS" id="PR00344">
    <property type="entry name" value="BCTRLSENSOR"/>
</dbReference>
<dbReference type="Pfam" id="PF02743">
    <property type="entry name" value="dCache_1"/>
    <property type="match status" value="1"/>
</dbReference>
<evidence type="ECO:0000256" key="9">
    <source>
        <dbReference type="ARBA" id="ARBA00022741"/>
    </source>
</evidence>
<name>A0AA95H5U4_9GAMM</name>
<dbReference type="KEGG" id="tdu:QJT80_15305"/>
<dbReference type="Gene3D" id="1.10.287.130">
    <property type="match status" value="1"/>
</dbReference>
<dbReference type="SMART" id="SM00387">
    <property type="entry name" value="HATPase_c"/>
    <property type="match status" value="1"/>
</dbReference>
<evidence type="ECO:0000256" key="13">
    <source>
        <dbReference type="ARBA" id="ARBA00023012"/>
    </source>
</evidence>
<keyword evidence="8 17" id="KW-0812">Transmembrane</keyword>
<dbReference type="InterPro" id="IPR036890">
    <property type="entry name" value="HATPase_C_sf"/>
</dbReference>
<dbReference type="PIRSF" id="PIRSF036431">
    <property type="entry name" value="STHK_DctB"/>
    <property type="match status" value="1"/>
</dbReference>
<dbReference type="Gene3D" id="3.30.565.10">
    <property type="entry name" value="Histidine kinase-like ATPase, C-terminal domain"/>
    <property type="match status" value="1"/>
</dbReference>
<dbReference type="SUPFAM" id="SSF55874">
    <property type="entry name" value="ATPase domain of HSP90 chaperone/DNA topoisomerase II/histidine kinase"/>
    <property type="match status" value="1"/>
</dbReference>
<protein>
    <recommendedName>
        <fullName evidence="15">C4-dicarboxylate transport sensor protein DctB</fullName>
        <ecNumber evidence="3">2.7.13.3</ecNumber>
    </recommendedName>
</protein>
<evidence type="ECO:0000256" key="14">
    <source>
        <dbReference type="ARBA" id="ARBA00023136"/>
    </source>
</evidence>
<dbReference type="AlphaFoldDB" id="A0AA95H5U4"/>
<dbReference type="InterPro" id="IPR003594">
    <property type="entry name" value="HATPase_dom"/>
</dbReference>
<dbReference type="Pfam" id="PF02518">
    <property type="entry name" value="HATPase_c"/>
    <property type="match status" value="1"/>
</dbReference>
<keyword evidence="6" id="KW-0597">Phosphoprotein</keyword>
<keyword evidence="11 19" id="KW-0067">ATP-binding</keyword>
<organism evidence="19">
    <name type="scientific">Candidatus Thiocaldithrix dubininis</name>
    <dbReference type="NCBI Taxonomy" id="3080823"/>
    <lineage>
        <taxon>Bacteria</taxon>
        <taxon>Pseudomonadati</taxon>
        <taxon>Pseudomonadota</taxon>
        <taxon>Gammaproteobacteria</taxon>
        <taxon>Thiotrichales</taxon>
        <taxon>Thiotrichaceae</taxon>
        <taxon>Candidatus Thiocaldithrix</taxon>
    </lineage>
</organism>
<dbReference type="PANTHER" id="PTHR43065:SF46">
    <property type="entry name" value="C4-DICARBOXYLATE TRANSPORT SENSOR PROTEIN DCTB"/>
    <property type="match status" value="1"/>
</dbReference>
<dbReference type="InterPro" id="IPR036097">
    <property type="entry name" value="HisK_dim/P_sf"/>
</dbReference>
<dbReference type="InterPro" id="IPR003661">
    <property type="entry name" value="HisK_dim/P_dom"/>
</dbReference>
<keyword evidence="10" id="KW-0418">Kinase</keyword>
<dbReference type="InterPro" id="IPR029151">
    <property type="entry name" value="Sensor-like_sf"/>
</dbReference>
<evidence type="ECO:0000256" key="10">
    <source>
        <dbReference type="ARBA" id="ARBA00022777"/>
    </source>
</evidence>
<proteinExistence type="predicted"/>
<evidence type="ECO:0000256" key="2">
    <source>
        <dbReference type="ARBA" id="ARBA00004429"/>
    </source>
</evidence>
<dbReference type="SMART" id="SM00388">
    <property type="entry name" value="HisKA"/>
    <property type="match status" value="1"/>
</dbReference>
<reference evidence="19" key="1">
    <citation type="journal article" date="2023" name="Int. J. Mol. Sci.">
        <title>Metagenomics Revealed a New Genus 'Candidatus Thiocaldithrix dubininis' gen. nov., sp. nov. and a New Species 'Candidatus Thiothrix putei' sp. nov. in the Family Thiotrichaceae, Some Members of Which Have Traits of Both Na+- and H+-Motive Energetics.</title>
        <authorList>
            <person name="Ravin N.V."/>
            <person name="Muntyan M.S."/>
            <person name="Smolyakov D.D."/>
            <person name="Rudenko T.S."/>
            <person name="Beletsky A.V."/>
            <person name="Mardanov A.V."/>
            <person name="Grabovich M.Y."/>
        </authorList>
    </citation>
    <scope>NUCLEOTIDE SEQUENCE</scope>
    <source>
        <strain evidence="19">GKL-01</strain>
    </source>
</reference>
<dbReference type="SUPFAM" id="SSF103190">
    <property type="entry name" value="Sensory domain-like"/>
    <property type="match status" value="1"/>
</dbReference>
<dbReference type="InterPro" id="IPR005467">
    <property type="entry name" value="His_kinase_dom"/>
</dbReference>
<sequence length="579" mass="65203">MAQHSGWWLGIYAVLAVLGLGIVYVLVSQNAEQRLERTAYNQLAQLSSQFDATLARYDYLAELIAHSEEVQRFFKQKKNKTSKSEVNQLNQYLSKTNHIAATSDIYVMQADGTTIAASNWEKSYSFIGQNFSFRPYVQQALRGQDARYYALGTTSGERGYYFSSPIRLKQQIVGVVAIKIAMDALEASWSHASMDFIVTDPDGIIFIASQAQWRLHALNPLMPEQRKRIQQSRRYANNSLAPFDLFQLKPEQLQQIVHTPQVDYLVLYQNMLDTAGWNVYLLADRTGTQRTIGWALLVTVLIEILALMLIYVVSQHQQQRRSYELQIREQLEAKVAERTFELQRTQEELVQAAKMAALGQLSAGINHELNNPLTAIRAYADNGVQFLDMGHIEIVRTNLLEIVSLTERMATITRQLKTFSRKSVGQIERCDVYWALDSALAILKPKFNQLAVQVIQPARTQTCYALADLVWFEQILVNLLHNAAEAVQEQPLKRIYLSMDCAGEQVVIKVADTGQGIAPESMPHVFEAFFTTKSIGKGLGLGLAISYRLAKDMNGHLSAENSPDGGAVFTLQLPQAELD</sequence>
<dbReference type="InterPro" id="IPR033479">
    <property type="entry name" value="dCache_1"/>
</dbReference>
<evidence type="ECO:0000256" key="11">
    <source>
        <dbReference type="ARBA" id="ARBA00022840"/>
    </source>
</evidence>
<evidence type="ECO:0000256" key="6">
    <source>
        <dbReference type="ARBA" id="ARBA00022553"/>
    </source>
</evidence>
<evidence type="ECO:0000256" key="1">
    <source>
        <dbReference type="ARBA" id="ARBA00000085"/>
    </source>
</evidence>
<dbReference type="InterPro" id="IPR004358">
    <property type="entry name" value="Sig_transdc_His_kin-like_C"/>
</dbReference>
<dbReference type="GO" id="GO:0000155">
    <property type="term" value="F:phosphorelay sensor kinase activity"/>
    <property type="evidence" value="ECO:0007669"/>
    <property type="project" value="InterPro"/>
</dbReference>
<dbReference type="PROSITE" id="PS50109">
    <property type="entry name" value="HIS_KIN"/>
    <property type="match status" value="1"/>
</dbReference>
<keyword evidence="12 17" id="KW-1133">Transmembrane helix</keyword>
<evidence type="ECO:0000256" key="12">
    <source>
        <dbReference type="ARBA" id="ARBA00022989"/>
    </source>
</evidence>
<gene>
    <name evidence="19" type="ORF">QJT80_15305</name>
</gene>
<evidence type="ECO:0000313" key="19">
    <source>
        <dbReference type="EMBL" id="WGZ90830.1"/>
    </source>
</evidence>
<dbReference type="Proteomes" id="UP001300672">
    <property type="component" value="Chromosome"/>
</dbReference>
<dbReference type="PANTHER" id="PTHR43065">
    <property type="entry name" value="SENSOR HISTIDINE KINASE"/>
    <property type="match status" value="1"/>
</dbReference>
<keyword evidence="7" id="KW-0808">Transferase</keyword>
<feature type="transmembrane region" description="Helical" evidence="17">
    <location>
        <begin position="6"/>
        <end position="27"/>
    </location>
</feature>
<accession>A0AA95H5U4</accession>
<evidence type="ECO:0000256" key="3">
    <source>
        <dbReference type="ARBA" id="ARBA00012438"/>
    </source>
</evidence>
<evidence type="ECO:0000259" key="18">
    <source>
        <dbReference type="PROSITE" id="PS50109"/>
    </source>
</evidence>
<keyword evidence="5" id="KW-0997">Cell inner membrane</keyword>
<dbReference type="GO" id="GO:0005524">
    <property type="term" value="F:ATP binding"/>
    <property type="evidence" value="ECO:0007669"/>
    <property type="project" value="UniProtKB-KW"/>
</dbReference>
<dbReference type="FunFam" id="1.10.287.130:FF:000049">
    <property type="entry name" value="C4-dicarboxylate transport sensor protein DctB"/>
    <property type="match status" value="1"/>
</dbReference>
<evidence type="ECO:0000256" key="5">
    <source>
        <dbReference type="ARBA" id="ARBA00022519"/>
    </source>
</evidence>
<comment type="catalytic activity">
    <reaction evidence="1">
        <text>ATP + protein L-histidine = ADP + protein N-phospho-L-histidine.</text>
        <dbReference type="EC" id="2.7.13.3"/>
    </reaction>
</comment>
<evidence type="ECO:0000256" key="16">
    <source>
        <dbReference type="SAM" id="Coils"/>
    </source>
</evidence>
<dbReference type="InterPro" id="IPR017055">
    <property type="entry name" value="Sig_transdc_His_kinase_DctB"/>
</dbReference>
<dbReference type="Pfam" id="PF00512">
    <property type="entry name" value="HisKA"/>
    <property type="match status" value="1"/>
</dbReference>
<dbReference type="EMBL" id="CP124755">
    <property type="protein sequence ID" value="WGZ90830.1"/>
    <property type="molecule type" value="Genomic_DNA"/>
</dbReference>
<evidence type="ECO:0000256" key="17">
    <source>
        <dbReference type="SAM" id="Phobius"/>
    </source>
</evidence>
<evidence type="ECO:0000256" key="8">
    <source>
        <dbReference type="ARBA" id="ARBA00022692"/>
    </source>
</evidence>
<keyword evidence="9" id="KW-0547">Nucleotide-binding</keyword>
<evidence type="ECO:0000256" key="7">
    <source>
        <dbReference type="ARBA" id="ARBA00022679"/>
    </source>
</evidence>
<keyword evidence="14 17" id="KW-0472">Membrane</keyword>
<dbReference type="GO" id="GO:0005886">
    <property type="term" value="C:plasma membrane"/>
    <property type="evidence" value="ECO:0007669"/>
    <property type="project" value="UniProtKB-SubCell"/>
</dbReference>
<dbReference type="CDD" id="cd00082">
    <property type="entry name" value="HisKA"/>
    <property type="match status" value="1"/>
</dbReference>
<keyword evidence="13" id="KW-0902">Two-component regulatory system</keyword>
<dbReference type="Gene3D" id="3.30.450.20">
    <property type="entry name" value="PAS domain"/>
    <property type="match status" value="2"/>
</dbReference>
<keyword evidence="16" id="KW-0175">Coiled coil</keyword>
<reference evidence="19" key="2">
    <citation type="submission" date="2023-04" db="EMBL/GenBank/DDBJ databases">
        <authorList>
            <person name="Beletskiy A.V."/>
            <person name="Mardanov A.V."/>
            <person name="Ravin N.V."/>
        </authorList>
    </citation>
    <scope>NUCLEOTIDE SEQUENCE</scope>
    <source>
        <strain evidence="19">GKL-01</strain>
    </source>
</reference>
<feature type="coiled-coil region" evidence="16">
    <location>
        <begin position="313"/>
        <end position="348"/>
    </location>
</feature>
<comment type="subcellular location">
    <subcellularLocation>
        <location evidence="2">Cell inner membrane</location>
        <topology evidence="2">Multi-pass membrane protein</topology>
    </subcellularLocation>
</comment>
<evidence type="ECO:0000256" key="15">
    <source>
        <dbReference type="ARBA" id="ARBA00073143"/>
    </source>
</evidence>
<keyword evidence="4" id="KW-1003">Cell membrane</keyword>
<dbReference type="FunFam" id="3.30.450.20:FF:000127">
    <property type="entry name" value="C4-dicarboxylate transport sensor protein"/>
    <property type="match status" value="1"/>
</dbReference>
<dbReference type="SUPFAM" id="SSF47384">
    <property type="entry name" value="Homodimeric domain of signal transducing histidine kinase"/>
    <property type="match status" value="1"/>
</dbReference>